<accession>A0A6A5T1V2</accession>
<dbReference type="CDD" id="cd13768">
    <property type="entry name" value="DSS1_Sem1"/>
    <property type="match status" value="1"/>
</dbReference>
<gene>
    <name evidence="4" type="ORF">EJ02DRAFT_500257</name>
</gene>
<dbReference type="GO" id="GO:0043248">
    <property type="term" value="P:proteasome assembly"/>
    <property type="evidence" value="ECO:0007669"/>
    <property type="project" value="UniProtKB-UniRule"/>
</dbReference>
<dbReference type="OrthoDB" id="5586203at2759"/>
<name>A0A6A5T1V2_9PLEO</name>
<organism evidence="4 5">
    <name type="scientific">Clathrospora elynae</name>
    <dbReference type="NCBI Taxonomy" id="706981"/>
    <lineage>
        <taxon>Eukaryota</taxon>
        <taxon>Fungi</taxon>
        <taxon>Dikarya</taxon>
        <taxon>Ascomycota</taxon>
        <taxon>Pezizomycotina</taxon>
        <taxon>Dothideomycetes</taxon>
        <taxon>Pleosporomycetidae</taxon>
        <taxon>Pleosporales</taxon>
        <taxon>Diademaceae</taxon>
        <taxon>Clathrospora</taxon>
    </lineage>
</organism>
<feature type="region of interest" description="Disordered" evidence="3">
    <location>
        <begin position="1"/>
        <end position="72"/>
    </location>
</feature>
<sequence length="91" mass="10246">MAGPAQGSNDAKKAAVNESKNGEQPLAPEKKPAAQLEEDDEFEDFPVEDWTEEETQIPSGNTHLWEESWDDDDTNEDFAVQLREELKKLGK</sequence>
<protein>
    <recommendedName>
        <fullName evidence="2">26S proteasome complex subunit SEM1</fullName>
    </recommendedName>
</protein>
<evidence type="ECO:0000313" key="4">
    <source>
        <dbReference type="EMBL" id="KAF1946120.1"/>
    </source>
</evidence>
<keyword evidence="5" id="KW-1185">Reference proteome</keyword>
<evidence type="ECO:0000256" key="1">
    <source>
        <dbReference type="ARBA" id="ARBA00034491"/>
    </source>
</evidence>
<comment type="function">
    <text evidence="2">Component of the 26S proteasome, a multiprotein complex involved in the ATP-dependent degradation of ubiquitinated proteins.</text>
</comment>
<dbReference type="Proteomes" id="UP000800038">
    <property type="component" value="Unassembled WGS sequence"/>
</dbReference>
<dbReference type="PANTHER" id="PTHR16771:SF0">
    <property type="entry name" value="26S PROTEASOME COMPLEX SUBUNIT SEM1"/>
    <property type="match status" value="1"/>
</dbReference>
<dbReference type="Pfam" id="PF05160">
    <property type="entry name" value="DSS1_SEM1"/>
    <property type="match status" value="1"/>
</dbReference>
<reference evidence="4" key="1">
    <citation type="journal article" date="2020" name="Stud. Mycol.">
        <title>101 Dothideomycetes genomes: a test case for predicting lifestyles and emergence of pathogens.</title>
        <authorList>
            <person name="Haridas S."/>
            <person name="Albert R."/>
            <person name="Binder M."/>
            <person name="Bloem J."/>
            <person name="Labutti K."/>
            <person name="Salamov A."/>
            <person name="Andreopoulos B."/>
            <person name="Baker S."/>
            <person name="Barry K."/>
            <person name="Bills G."/>
            <person name="Bluhm B."/>
            <person name="Cannon C."/>
            <person name="Castanera R."/>
            <person name="Culley D."/>
            <person name="Daum C."/>
            <person name="Ezra D."/>
            <person name="Gonzalez J."/>
            <person name="Henrissat B."/>
            <person name="Kuo A."/>
            <person name="Liang C."/>
            <person name="Lipzen A."/>
            <person name="Lutzoni F."/>
            <person name="Magnuson J."/>
            <person name="Mondo S."/>
            <person name="Nolan M."/>
            <person name="Ohm R."/>
            <person name="Pangilinan J."/>
            <person name="Park H.-J."/>
            <person name="Ramirez L."/>
            <person name="Alfaro M."/>
            <person name="Sun H."/>
            <person name="Tritt A."/>
            <person name="Yoshinaga Y."/>
            <person name="Zwiers L.-H."/>
            <person name="Turgeon B."/>
            <person name="Goodwin S."/>
            <person name="Spatafora J."/>
            <person name="Crous P."/>
            <person name="Grigoriev I."/>
        </authorList>
    </citation>
    <scope>NUCLEOTIDE SEQUENCE</scope>
    <source>
        <strain evidence="4">CBS 161.51</strain>
    </source>
</reference>
<dbReference type="EMBL" id="ML976005">
    <property type="protein sequence ID" value="KAF1946120.1"/>
    <property type="molecule type" value="Genomic_DNA"/>
</dbReference>
<dbReference type="SMART" id="SM01385">
    <property type="entry name" value="DSS1_SEM1"/>
    <property type="match status" value="1"/>
</dbReference>
<evidence type="ECO:0000256" key="3">
    <source>
        <dbReference type="SAM" id="MobiDB-lite"/>
    </source>
</evidence>
<comment type="similarity">
    <text evidence="1 2">Belongs to the DSS1/SEM1 family.</text>
</comment>
<keyword evidence="2" id="KW-0647">Proteasome</keyword>
<feature type="compositionally biased region" description="Acidic residues" evidence="3">
    <location>
        <begin position="36"/>
        <end position="55"/>
    </location>
</feature>
<comment type="subcellular location">
    <subcellularLocation>
        <location evidence="2">Nucleus</location>
    </subcellularLocation>
</comment>
<dbReference type="GO" id="GO:0008541">
    <property type="term" value="C:proteasome regulatory particle, lid subcomplex"/>
    <property type="evidence" value="ECO:0007669"/>
    <property type="project" value="UniProtKB-UniRule"/>
</dbReference>
<dbReference type="AlphaFoldDB" id="A0A6A5T1V2"/>
<evidence type="ECO:0000313" key="5">
    <source>
        <dbReference type="Proteomes" id="UP000800038"/>
    </source>
</evidence>
<dbReference type="GO" id="GO:0005634">
    <property type="term" value="C:nucleus"/>
    <property type="evidence" value="ECO:0007669"/>
    <property type="project" value="UniProtKB-SubCell"/>
</dbReference>
<proteinExistence type="inferred from homology"/>
<dbReference type="GO" id="GO:0006406">
    <property type="term" value="P:mRNA export from nucleus"/>
    <property type="evidence" value="ECO:0007669"/>
    <property type="project" value="UniProtKB-UniRule"/>
</dbReference>
<dbReference type="PANTHER" id="PTHR16771">
    <property type="entry name" value="26 PROTEASOME COMPLEX SUBUNIT DSS1"/>
    <property type="match status" value="1"/>
</dbReference>
<keyword evidence="2" id="KW-0539">Nucleus</keyword>
<evidence type="ECO:0000256" key="2">
    <source>
        <dbReference type="RuleBase" id="RU369057"/>
    </source>
</evidence>
<dbReference type="GO" id="GO:0000724">
    <property type="term" value="P:double-strand break repair via homologous recombination"/>
    <property type="evidence" value="ECO:0007669"/>
    <property type="project" value="TreeGrafter"/>
</dbReference>
<dbReference type="InterPro" id="IPR007834">
    <property type="entry name" value="DSS1_SEM1"/>
</dbReference>